<organism evidence="1 2">
    <name type="scientific">Caulobacter phage CcrPW</name>
    <dbReference type="NCBI Taxonomy" id="2283271"/>
    <lineage>
        <taxon>Viruses</taxon>
        <taxon>Duplodnaviria</taxon>
        <taxon>Heunggongvirae</taxon>
        <taxon>Uroviricota</taxon>
        <taxon>Caudoviricetes</taxon>
        <taxon>Jeanschmidtviridae</taxon>
        <taxon>Colossusvirus</taxon>
        <taxon>Colossusvirus PW</taxon>
    </lineage>
</organism>
<dbReference type="EMBL" id="MH588545">
    <property type="protein sequence ID" value="AXQ68683.1"/>
    <property type="molecule type" value="Genomic_DNA"/>
</dbReference>
<proteinExistence type="predicted"/>
<protein>
    <submittedName>
        <fullName evidence="1">Uncharacterized protein</fullName>
    </submittedName>
</protein>
<accession>A0A385EA46</accession>
<evidence type="ECO:0000313" key="2">
    <source>
        <dbReference type="Proteomes" id="UP000259026"/>
    </source>
</evidence>
<sequence length="52" mass="5785">MKATYVNDLRAAGADCRDTVGATAQRKADYKKQYDAATAPAWKKLFKFGKKD</sequence>
<reference evidence="1 2" key="2">
    <citation type="submission" date="2018-09" db="EMBL/GenBank/DDBJ databases">
        <title>Giant CbK-like Caulobacter bacteriophages have genetically divergent genomes.</title>
        <authorList>
            <person name="Wilson K."/>
            <person name="Ely B."/>
        </authorList>
    </citation>
    <scope>NUCLEOTIDE SEQUENCE [LARGE SCALE GENOMIC DNA]</scope>
</reference>
<keyword evidence="2" id="KW-1185">Reference proteome</keyword>
<gene>
    <name evidence="1" type="ORF">CcrPW_gp144</name>
</gene>
<evidence type="ECO:0000313" key="1">
    <source>
        <dbReference type="EMBL" id="AXQ68683.1"/>
    </source>
</evidence>
<dbReference type="Proteomes" id="UP000259026">
    <property type="component" value="Segment"/>
</dbReference>
<name>A0A385EA46_9CAUD</name>
<reference evidence="2" key="1">
    <citation type="submission" date="2018-07" db="EMBL/GenBank/DDBJ databases">
        <title>Giant CbK-like Caulobacter bacteriophages have genetically divergent genomes.</title>
        <authorList>
            <person name="Wilson K.M."/>
            <person name="Ely B."/>
        </authorList>
    </citation>
    <scope>NUCLEOTIDE SEQUENCE [LARGE SCALE GENOMIC DNA]</scope>
</reference>